<evidence type="ECO:0008006" key="4">
    <source>
        <dbReference type="Google" id="ProtNLM"/>
    </source>
</evidence>
<comment type="caution">
    <text evidence="2">The sequence shown here is derived from an EMBL/GenBank/DDBJ whole genome shotgun (WGS) entry which is preliminary data.</text>
</comment>
<evidence type="ECO:0000313" key="3">
    <source>
        <dbReference type="Proteomes" id="UP001499852"/>
    </source>
</evidence>
<proteinExistence type="predicted"/>
<organism evidence="2 3">
    <name type="scientific">Prosthecobacter algae</name>
    <dbReference type="NCBI Taxonomy" id="1144682"/>
    <lineage>
        <taxon>Bacteria</taxon>
        <taxon>Pseudomonadati</taxon>
        <taxon>Verrucomicrobiota</taxon>
        <taxon>Verrucomicrobiia</taxon>
        <taxon>Verrucomicrobiales</taxon>
        <taxon>Verrucomicrobiaceae</taxon>
        <taxon>Prosthecobacter</taxon>
    </lineage>
</organism>
<sequence length="130" mass="13902">MKRFWQILALLLLALMVPASVCCYGAGGCTVEACCSECHDANDDGEHPAPVSCPSDTIAHSQVPAPVMLPAMQMVELAELIQAMIRLQDDLATATESSGLPMTTAPPELRATWHFTQRTALPVRAPSIQA</sequence>
<name>A0ABP9P5D9_9BACT</name>
<keyword evidence="1" id="KW-0732">Signal</keyword>
<gene>
    <name evidence="2" type="ORF">GCM10023213_24750</name>
</gene>
<keyword evidence="3" id="KW-1185">Reference proteome</keyword>
<feature type="signal peptide" evidence="1">
    <location>
        <begin position="1"/>
        <end position="21"/>
    </location>
</feature>
<accession>A0ABP9P5D9</accession>
<protein>
    <recommendedName>
        <fullName evidence="4">Secreted protein</fullName>
    </recommendedName>
</protein>
<dbReference type="PROSITE" id="PS51257">
    <property type="entry name" value="PROKAR_LIPOPROTEIN"/>
    <property type="match status" value="1"/>
</dbReference>
<evidence type="ECO:0000313" key="2">
    <source>
        <dbReference type="EMBL" id="GAA5141091.1"/>
    </source>
</evidence>
<dbReference type="RefSeq" id="WP_345736683.1">
    <property type="nucleotide sequence ID" value="NZ_BAABIA010000004.1"/>
</dbReference>
<dbReference type="Proteomes" id="UP001499852">
    <property type="component" value="Unassembled WGS sequence"/>
</dbReference>
<dbReference type="EMBL" id="BAABIA010000004">
    <property type="protein sequence ID" value="GAA5141091.1"/>
    <property type="molecule type" value="Genomic_DNA"/>
</dbReference>
<evidence type="ECO:0000256" key="1">
    <source>
        <dbReference type="SAM" id="SignalP"/>
    </source>
</evidence>
<feature type="chain" id="PRO_5045982706" description="Secreted protein" evidence="1">
    <location>
        <begin position="22"/>
        <end position="130"/>
    </location>
</feature>
<reference evidence="3" key="1">
    <citation type="journal article" date="2019" name="Int. J. Syst. Evol. Microbiol.">
        <title>The Global Catalogue of Microorganisms (GCM) 10K type strain sequencing project: providing services to taxonomists for standard genome sequencing and annotation.</title>
        <authorList>
            <consortium name="The Broad Institute Genomics Platform"/>
            <consortium name="The Broad Institute Genome Sequencing Center for Infectious Disease"/>
            <person name="Wu L."/>
            <person name="Ma J."/>
        </authorList>
    </citation>
    <scope>NUCLEOTIDE SEQUENCE [LARGE SCALE GENOMIC DNA]</scope>
    <source>
        <strain evidence="3">JCM 18053</strain>
    </source>
</reference>